<gene>
    <name evidence="2" type="ORF">LCGC14_1429590</name>
</gene>
<sequence>MNLSRKRAHLDETNTIRFGRLETISIAVGILIAVSTVVGNFFIGNERSERNTEAIAALTIQVQAQATSLAVIVNNNSHQDQEISEIKADVDRHNNKTHNHGGSK</sequence>
<accession>A0A0F9MQS5</accession>
<dbReference type="AlphaFoldDB" id="A0A0F9MQS5"/>
<protein>
    <submittedName>
        <fullName evidence="2">Uncharacterized protein</fullName>
    </submittedName>
</protein>
<comment type="caution">
    <text evidence="2">The sequence shown here is derived from an EMBL/GenBank/DDBJ whole genome shotgun (WGS) entry which is preliminary data.</text>
</comment>
<name>A0A0F9MQS5_9ZZZZ</name>
<keyword evidence="1" id="KW-1133">Transmembrane helix</keyword>
<evidence type="ECO:0000313" key="2">
    <source>
        <dbReference type="EMBL" id="KKM71537.1"/>
    </source>
</evidence>
<dbReference type="EMBL" id="LAZR01009617">
    <property type="protein sequence ID" value="KKM71537.1"/>
    <property type="molecule type" value="Genomic_DNA"/>
</dbReference>
<keyword evidence="1" id="KW-0472">Membrane</keyword>
<evidence type="ECO:0000256" key="1">
    <source>
        <dbReference type="SAM" id="Phobius"/>
    </source>
</evidence>
<reference evidence="2" key="1">
    <citation type="journal article" date="2015" name="Nature">
        <title>Complex archaea that bridge the gap between prokaryotes and eukaryotes.</title>
        <authorList>
            <person name="Spang A."/>
            <person name="Saw J.H."/>
            <person name="Jorgensen S.L."/>
            <person name="Zaremba-Niedzwiedzka K."/>
            <person name="Martijn J."/>
            <person name="Lind A.E."/>
            <person name="van Eijk R."/>
            <person name="Schleper C."/>
            <person name="Guy L."/>
            <person name="Ettema T.J."/>
        </authorList>
    </citation>
    <scope>NUCLEOTIDE SEQUENCE</scope>
</reference>
<proteinExistence type="predicted"/>
<keyword evidence="1" id="KW-0812">Transmembrane</keyword>
<organism evidence="2">
    <name type="scientific">marine sediment metagenome</name>
    <dbReference type="NCBI Taxonomy" id="412755"/>
    <lineage>
        <taxon>unclassified sequences</taxon>
        <taxon>metagenomes</taxon>
        <taxon>ecological metagenomes</taxon>
    </lineage>
</organism>
<feature type="transmembrane region" description="Helical" evidence="1">
    <location>
        <begin position="21"/>
        <end position="43"/>
    </location>
</feature>